<dbReference type="SUPFAM" id="SSF74853">
    <property type="entry name" value="Lamin A/C globular tail domain"/>
    <property type="match status" value="4"/>
</dbReference>
<dbReference type="Proteomes" id="UP001549257">
    <property type="component" value="Unassembled WGS sequence"/>
</dbReference>
<protein>
    <recommendedName>
        <fullName evidence="3">LTD domain-containing protein</fullName>
    </recommendedName>
</protein>
<sequence length="1027" mass="104174">MRTIRRRTILAAVTGLALAIPIAATVTPAVAAPVSSVRINEVEQNGDVNDWIEIVNTGTGAVDVSGWVLKDNDDTRTLAIAAGTTLAAGAYLAVDVDAEVPGKFGLGRADTARLFMPDGVTLVDSYAWTDHAAVTFGRCADSTGEFGPTVASTKGAANACVVSVVDSVRINEIESSGGTPVDWIELTNIAKVPVDVSGLVLRDDKDASIVTIAAGSTIAPGGFLAIDVDVLGGFGLGSADTARLFLADGTTLVDSHAWTAHATTTYGRYPDGTGAFVTTAAATKDTANQRVAPQLPSIRVNEVESSGGTPGDWIELVNAGSTAVDISGWTVKDSDDAHVSVIPAATTIAAGGYYVVEEAALGFGLGAADSARVFAADGFTLVDSRSWTTHATTTFGICGTDFTTTTSPTKGAVNDCGSPLRINEIESSGGTPGDWIELKNNGGQAADVSGYVLKDNDDSHVFVVPANTTVAAGGYYVADVEAAFGLGGADTSRLYLPDATTLVDSHGWSTHATTTYGRCADGTGAFAATAAPTKGAVNACAGDLVTTPWPGAGTVVTEDVANTFDGNMSGLAYEAAANGNVLWAAKNGTGALYRLVDNGTNWVPDTANGWGAGKVLHYADGTGDVDAEGVALTSAGAAGGVYISSERDNNGGGSRLSVLRYDVASAGPSLNATREWNLTADLPVVGANAGLEGIAWVPDAFLVSEGLRDESTKTAYDPATYPDHGTGLFFVGLEANGAVYAYALNQTTGGYTRVATIASGFPGVMDLEFDAATGSLWAVCDDTCNGRSATLEVGTDGRFAVTRVYERPTGMANLNNEGFAMAPQTQCVAGVRSVFWADDSNTASHSIRSGSLNCAAAPVPGEPGEPSVPGVPSVPAPGNPAPTPVNVGATTPVAASSFTEAARGTVSAPSEVRPGQAVTITVGAEYAGTTVNVWMHSTPVLLGTVTVSGAGTVRVVIPADASAGSHRIAVLAADGTLIGWDNVTVAAGARALASTGADVQLPAFAALLLLLSGGGLLVLRRAVRASR</sequence>
<feature type="domain" description="LTD" evidence="3">
    <location>
        <begin position="25"/>
        <end position="130"/>
    </location>
</feature>
<keyword evidence="1" id="KW-0472">Membrane</keyword>
<dbReference type="InterPro" id="IPR006311">
    <property type="entry name" value="TAT_signal"/>
</dbReference>
<name>A0ABV2QN95_9MICO</name>
<organism evidence="4 5">
    <name type="scientific">Conyzicola nivalis</name>
    <dbReference type="NCBI Taxonomy" id="1477021"/>
    <lineage>
        <taxon>Bacteria</taxon>
        <taxon>Bacillati</taxon>
        <taxon>Actinomycetota</taxon>
        <taxon>Actinomycetes</taxon>
        <taxon>Micrococcales</taxon>
        <taxon>Microbacteriaceae</taxon>
        <taxon>Conyzicola</taxon>
    </lineage>
</organism>
<dbReference type="PROSITE" id="PS51318">
    <property type="entry name" value="TAT"/>
    <property type="match status" value="1"/>
</dbReference>
<evidence type="ECO:0000313" key="5">
    <source>
        <dbReference type="Proteomes" id="UP001549257"/>
    </source>
</evidence>
<feature type="domain" description="LTD" evidence="3">
    <location>
        <begin position="284"/>
        <end position="389"/>
    </location>
</feature>
<feature type="signal peptide" evidence="2">
    <location>
        <begin position="1"/>
        <end position="31"/>
    </location>
</feature>
<feature type="chain" id="PRO_5045217413" description="LTD domain-containing protein" evidence="2">
    <location>
        <begin position="32"/>
        <end position="1027"/>
    </location>
</feature>
<feature type="domain" description="LTD" evidence="3">
    <location>
        <begin position="401"/>
        <end position="518"/>
    </location>
</feature>
<dbReference type="PROSITE" id="PS51841">
    <property type="entry name" value="LTD"/>
    <property type="match status" value="4"/>
</dbReference>
<keyword evidence="5" id="KW-1185">Reference proteome</keyword>
<evidence type="ECO:0000256" key="1">
    <source>
        <dbReference type="SAM" id="Phobius"/>
    </source>
</evidence>
<dbReference type="Pfam" id="PF00932">
    <property type="entry name" value="LTD"/>
    <property type="match status" value="3"/>
</dbReference>
<evidence type="ECO:0000313" key="4">
    <source>
        <dbReference type="EMBL" id="MET4582457.1"/>
    </source>
</evidence>
<accession>A0ABV2QN95</accession>
<evidence type="ECO:0000256" key="2">
    <source>
        <dbReference type="SAM" id="SignalP"/>
    </source>
</evidence>
<keyword evidence="2" id="KW-0732">Signal</keyword>
<feature type="transmembrane region" description="Helical" evidence="1">
    <location>
        <begin position="1001"/>
        <end position="1019"/>
    </location>
</feature>
<dbReference type="InterPro" id="IPR001322">
    <property type="entry name" value="Lamin_tail_dom"/>
</dbReference>
<comment type="caution">
    <text evidence="4">The sequence shown here is derived from an EMBL/GenBank/DDBJ whole genome shotgun (WGS) entry which is preliminary data.</text>
</comment>
<dbReference type="InterPro" id="IPR036415">
    <property type="entry name" value="Lamin_tail_dom_sf"/>
</dbReference>
<keyword evidence="1" id="KW-0812">Transmembrane</keyword>
<dbReference type="EMBL" id="JBEPSJ010000002">
    <property type="protein sequence ID" value="MET4582457.1"/>
    <property type="molecule type" value="Genomic_DNA"/>
</dbReference>
<proteinExistence type="predicted"/>
<evidence type="ECO:0000259" key="3">
    <source>
        <dbReference type="PROSITE" id="PS51841"/>
    </source>
</evidence>
<dbReference type="RefSeq" id="WP_354024647.1">
    <property type="nucleotide sequence ID" value="NZ_JBEPSJ010000002.1"/>
</dbReference>
<gene>
    <name evidence="4" type="ORF">ABIE21_001967</name>
</gene>
<keyword evidence="1" id="KW-1133">Transmembrane helix</keyword>
<dbReference type="Gene3D" id="2.60.40.1260">
    <property type="entry name" value="Lamin Tail domain"/>
    <property type="match status" value="3"/>
</dbReference>
<reference evidence="4 5" key="1">
    <citation type="submission" date="2024-06" db="EMBL/GenBank/DDBJ databases">
        <title>Sorghum-associated microbial communities from plants grown in Nebraska, USA.</title>
        <authorList>
            <person name="Schachtman D."/>
        </authorList>
    </citation>
    <scope>NUCLEOTIDE SEQUENCE [LARGE SCALE GENOMIC DNA]</scope>
    <source>
        <strain evidence="4 5">2857</strain>
    </source>
</reference>
<feature type="domain" description="LTD" evidence="3">
    <location>
        <begin position="145"/>
        <end position="268"/>
    </location>
</feature>